<accession>A0ACB8K5L4</accession>
<comment type="caution">
    <text evidence="1">The sequence shown here is derived from an EMBL/GenBank/DDBJ whole genome shotgun (WGS) entry which is preliminary data.</text>
</comment>
<protein>
    <submittedName>
        <fullName evidence="1">DNA topoisomerase 6 subunit A</fullName>
    </submittedName>
</protein>
<sequence>MADDKIVGEFANLNIGSEPTNATTPLTAANPRTSMTPLPMATAADATTPLTPTKPRRTKLVKDTSDRTDEADDYKKVGYRICDYADADDRTDEAEDDKKVAFCICHDADAGVITDEAEDDKKVGFRICDGAPSEREISDTIAKLQTLLDKLPEEECLIQNDGTYIAQDIPREHALKLIKDLRQDLESTEKDTIPYTYRSVTFITRLKRFLYFQGRAKNLDKESERGHNLRWLLPQIIQFLEEDFYVDIRHLFYSNRTRIKTDSKLDYTIHLLCSMVGGPRESLHIISSEKGVVIGDLVLQIGGKEINCAPDQLRIPASTEKKKVECIKSNAKFVLLIEKKTVLDMLEQIKFHETYNCILLTGCGMPDLATRFLLREIRCKLKKPVLGLFDCNPYGIHILTVYMFGSKNMAGRNLRLAVPDIKWLGLFPSDLEKYNIPKLCRQILSKDDISKLKTFLEKGDLVAFVRSNASWEKELQKMSKEGEKAEIEALDMHGYKYLANKYLPSKFRAGDWL</sequence>
<organism evidence="1 2">
    <name type="scientific">Citrus sinensis</name>
    <name type="common">Sweet orange</name>
    <name type="synonym">Citrus aurantium var. sinensis</name>
    <dbReference type="NCBI Taxonomy" id="2711"/>
    <lineage>
        <taxon>Eukaryota</taxon>
        <taxon>Viridiplantae</taxon>
        <taxon>Streptophyta</taxon>
        <taxon>Embryophyta</taxon>
        <taxon>Tracheophyta</taxon>
        <taxon>Spermatophyta</taxon>
        <taxon>Magnoliopsida</taxon>
        <taxon>eudicotyledons</taxon>
        <taxon>Gunneridae</taxon>
        <taxon>Pentapetalae</taxon>
        <taxon>rosids</taxon>
        <taxon>malvids</taxon>
        <taxon>Sapindales</taxon>
        <taxon>Rutaceae</taxon>
        <taxon>Aurantioideae</taxon>
        <taxon>Citrus</taxon>
    </lineage>
</organism>
<dbReference type="EMBL" id="CM039175">
    <property type="protein sequence ID" value="KAH9739969.1"/>
    <property type="molecule type" value="Genomic_DNA"/>
</dbReference>
<gene>
    <name evidence="1" type="ORF">KPL71_019304</name>
</gene>
<name>A0ACB8K5L4_CITSI</name>
<evidence type="ECO:0000313" key="1">
    <source>
        <dbReference type="EMBL" id="KAH9739969.1"/>
    </source>
</evidence>
<proteinExistence type="predicted"/>
<dbReference type="Proteomes" id="UP000829398">
    <property type="component" value="Chromosome 6"/>
</dbReference>
<evidence type="ECO:0000313" key="2">
    <source>
        <dbReference type="Proteomes" id="UP000829398"/>
    </source>
</evidence>
<reference evidence="2" key="1">
    <citation type="journal article" date="2023" name="Hortic. Res.">
        <title>A chromosome-level phased genome enabling allele-level studies in sweet orange: a case study on citrus Huanglongbing tolerance.</title>
        <authorList>
            <person name="Wu B."/>
            <person name="Yu Q."/>
            <person name="Deng Z."/>
            <person name="Duan Y."/>
            <person name="Luo F."/>
            <person name="Gmitter F. Jr."/>
        </authorList>
    </citation>
    <scope>NUCLEOTIDE SEQUENCE [LARGE SCALE GENOMIC DNA]</scope>
    <source>
        <strain evidence="2">cv. Valencia</strain>
    </source>
</reference>
<keyword evidence="2" id="KW-1185">Reference proteome</keyword>